<name>A0A4S4M2I3_9AGAM</name>
<protein>
    <recommendedName>
        <fullName evidence="3">AB hydrolase-1 domain-containing protein</fullName>
    </recommendedName>
</protein>
<gene>
    <name evidence="4" type="ORF">EW146_g1860</name>
</gene>
<sequence>MTSDWKLPPDIVSRNLRVNDLDMHVLEAGDLHDPLIILLHGFPELSYSWRRVISPLASAGFHVVAPDQRGYGRTTMLGRSDPSKPIGYDEDIHPFRILNLTKDIIALVYALGCTKVHAVVGHNFGSPVAGHCALIRPDMFQRVVMMSAPFTGPPSYPLGGAVSSTPDISSLFAPIQNALAQLDPPRKHYIAYFSSPNANDDLMMRGSKTLKEFLRAYYHVKSADWAHDDPHPLLSLSAESLATLPEYYVMRLERTMPETVVPQSPSQEEVLTNDWLPDSELDVYVTEYGRTGFQGGLNEYRCMTDGSGRSSGDLLLFSGKKGRGSGNVYCGEKRLGDFSEVREG</sequence>
<dbReference type="OrthoDB" id="6431331at2759"/>
<dbReference type="PANTHER" id="PTHR43329">
    <property type="entry name" value="EPOXIDE HYDROLASE"/>
    <property type="match status" value="1"/>
</dbReference>
<proteinExistence type="inferred from homology"/>
<evidence type="ECO:0000256" key="1">
    <source>
        <dbReference type="ARBA" id="ARBA00022801"/>
    </source>
</evidence>
<dbReference type="InterPro" id="IPR029058">
    <property type="entry name" value="AB_hydrolase_fold"/>
</dbReference>
<dbReference type="InterPro" id="IPR000639">
    <property type="entry name" value="Epox_hydrolase-like"/>
</dbReference>
<dbReference type="Proteomes" id="UP000310158">
    <property type="component" value="Unassembled WGS sequence"/>
</dbReference>
<keyword evidence="5" id="KW-1185">Reference proteome</keyword>
<dbReference type="AlphaFoldDB" id="A0A4S4M2I3"/>
<accession>A0A4S4M2I3</accession>
<evidence type="ECO:0000259" key="3">
    <source>
        <dbReference type="Pfam" id="PF00561"/>
    </source>
</evidence>
<comment type="caution">
    <text evidence="4">The sequence shown here is derived from an EMBL/GenBank/DDBJ whole genome shotgun (WGS) entry which is preliminary data.</text>
</comment>
<keyword evidence="1" id="KW-0378">Hydrolase</keyword>
<evidence type="ECO:0000313" key="4">
    <source>
        <dbReference type="EMBL" id="THH19282.1"/>
    </source>
</evidence>
<evidence type="ECO:0000256" key="2">
    <source>
        <dbReference type="ARBA" id="ARBA00038334"/>
    </source>
</evidence>
<organism evidence="4 5">
    <name type="scientific">Bondarzewia mesenterica</name>
    <dbReference type="NCBI Taxonomy" id="1095465"/>
    <lineage>
        <taxon>Eukaryota</taxon>
        <taxon>Fungi</taxon>
        <taxon>Dikarya</taxon>
        <taxon>Basidiomycota</taxon>
        <taxon>Agaricomycotina</taxon>
        <taxon>Agaricomycetes</taxon>
        <taxon>Russulales</taxon>
        <taxon>Bondarzewiaceae</taxon>
        <taxon>Bondarzewia</taxon>
    </lineage>
</organism>
<dbReference type="GO" id="GO:0016787">
    <property type="term" value="F:hydrolase activity"/>
    <property type="evidence" value="ECO:0007669"/>
    <property type="project" value="UniProtKB-KW"/>
</dbReference>
<dbReference type="InterPro" id="IPR000073">
    <property type="entry name" value="AB_hydrolase_1"/>
</dbReference>
<reference evidence="4 5" key="1">
    <citation type="submission" date="2019-02" db="EMBL/GenBank/DDBJ databases">
        <title>Genome sequencing of the rare red list fungi Bondarzewia mesenterica.</title>
        <authorList>
            <person name="Buettner E."/>
            <person name="Kellner H."/>
        </authorList>
    </citation>
    <scope>NUCLEOTIDE SEQUENCE [LARGE SCALE GENOMIC DNA]</scope>
    <source>
        <strain evidence="4 5">DSM 108281</strain>
    </source>
</reference>
<dbReference type="SUPFAM" id="SSF53474">
    <property type="entry name" value="alpha/beta-Hydrolases"/>
    <property type="match status" value="1"/>
</dbReference>
<dbReference type="Pfam" id="PF00561">
    <property type="entry name" value="Abhydrolase_1"/>
    <property type="match status" value="1"/>
</dbReference>
<dbReference type="PRINTS" id="PR00412">
    <property type="entry name" value="EPOXHYDRLASE"/>
</dbReference>
<dbReference type="EMBL" id="SGPL01000050">
    <property type="protein sequence ID" value="THH19282.1"/>
    <property type="molecule type" value="Genomic_DNA"/>
</dbReference>
<comment type="similarity">
    <text evidence="2">Belongs to the AB hydrolase superfamily. Epoxide hydrolase family.</text>
</comment>
<dbReference type="Gene3D" id="3.40.50.1820">
    <property type="entry name" value="alpha/beta hydrolase"/>
    <property type="match status" value="1"/>
</dbReference>
<feature type="domain" description="AB hydrolase-1" evidence="3">
    <location>
        <begin position="34"/>
        <end position="150"/>
    </location>
</feature>
<evidence type="ECO:0000313" key="5">
    <source>
        <dbReference type="Proteomes" id="UP000310158"/>
    </source>
</evidence>